<dbReference type="Gene3D" id="1.10.10.60">
    <property type="entry name" value="Homeodomain-like"/>
    <property type="match status" value="1"/>
</dbReference>
<evidence type="ECO:0000313" key="7">
    <source>
        <dbReference type="EMBL" id="CAB5037774.1"/>
    </source>
</evidence>
<keyword evidence="2" id="KW-0238">DNA-binding</keyword>
<sequence length="208" mass="22785">MASRPVSPNRRGDTRERVLESATILFGTRGFDAVSLDQIAADVGVAKQTLLYWFASKDDLMQAVLANMAAELTLVVEAAIRAAPDDPLDRLDAVVHAVFRSAVRRPALLGLLRELSRLPSGATGYMTEHLNPLVGRAVSWMQSEMELGRLRQGNPAIIVAMVYATVTGIATEPEALRIVGWQQDIAGLRNLRYEMTQFLRAALTPEKS</sequence>
<dbReference type="InterPro" id="IPR001647">
    <property type="entry name" value="HTH_TetR"/>
</dbReference>
<dbReference type="InterPro" id="IPR050109">
    <property type="entry name" value="HTH-type_TetR-like_transc_reg"/>
</dbReference>
<gene>
    <name evidence="5" type="ORF">UFOPK3304_01855</name>
    <name evidence="6" type="ORF">UFOPK3494_01861</name>
    <name evidence="7" type="ORF">UFOPK4134_01807</name>
</gene>
<dbReference type="PRINTS" id="PR00455">
    <property type="entry name" value="HTHTETR"/>
</dbReference>
<accession>A0A6J7HL63</accession>
<keyword evidence="3" id="KW-0804">Transcription</keyword>
<evidence type="ECO:0000259" key="4">
    <source>
        <dbReference type="PROSITE" id="PS50977"/>
    </source>
</evidence>
<reference evidence="6" key="1">
    <citation type="submission" date="2020-05" db="EMBL/GenBank/DDBJ databases">
        <authorList>
            <person name="Chiriac C."/>
            <person name="Salcher M."/>
            <person name="Ghai R."/>
            <person name="Kavagutti S V."/>
        </authorList>
    </citation>
    <scope>NUCLEOTIDE SEQUENCE</scope>
</reference>
<dbReference type="InterPro" id="IPR009057">
    <property type="entry name" value="Homeodomain-like_sf"/>
</dbReference>
<dbReference type="PROSITE" id="PS50977">
    <property type="entry name" value="HTH_TETR_2"/>
    <property type="match status" value="1"/>
</dbReference>
<evidence type="ECO:0000256" key="2">
    <source>
        <dbReference type="ARBA" id="ARBA00023125"/>
    </source>
</evidence>
<dbReference type="Pfam" id="PF00440">
    <property type="entry name" value="TetR_N"/>
    <property type="match status" value="1"/>
</dbReference>
<feature type="domain" description="HTH tetR-type" evidence="4">
    <location>
        <begin position="12"/>
        <end position="72"/>
    </location>
</feature>
<keyword evidence="1" id="KW-0805">Transcription regulation</keyword>
<dbReference type="SUPFAM" id="SSF48498">
    <property type="entry name" value="Tetracyclin repressor-like, C-terminal domain"/>
    <property type="match status" value="1"/>
</dbReference>
<protein>
    <submittedName>
        <fullName evidence="6">Unannotated protein</fullName>
    </submittedName>
</protein>
<dbReference type="SUPFAM" id="SSF46689">
    <property type="entry name" value="Homeodomain-like"/>
    <property type="match status" value="1"/>
</dbReference>
<dbReference type="EMBL" id="CAFBMF010000213">
    <property type="protein sequence ID" value="CAB4916890.1"/>
    <property type="molecule type" value="Genomic_DNA"/>
</dbReference>
<name>A0A6J7HL63_9ZZZZ</name>
<dbReference type="EMBL" id="CAFBPS010000218">
    <property type="protein sequence ID" value="CAB5037774.1"/>
    <property type="molecule type" value="Genomic_DNA"/>
</dbReference>
<dbReference type="Gene3D" id="1.10.357.10">
    <property type="entry name" value="Tetracycline Repressor, domain 2"/>
    <property type="match status" value="1"/>
</dbReference>
<dbReference type="GO" id="GO:0003700">
    <property type="term" value="F:DNA-binding transcription factor activity"/>
    <property type="evidence" value="ECO:0007669"/>
    <property type="project" value="TreeGrafter"/>
</dbReference>
<dbReference type="EMBL" id="CAFBLJ010000165">
    <property type="protein sequence ID" value="CAB4883287.1"/>
    <property type="molecule type" value="Genomic_DNA"/>
</dbReference>
<dbReference type="InterPro" id="IPR036271">
    <property type="entry name" value="Tet_transcr_reg_TetR-rel_C_sf"/>
</dbReference>
<dbReference type="PANTHER" id="PTHR30055:SF234">
    <property type="entry name" value="HTH-TYPE TRANSCRIPTIONAL REGULATOR BETI"/>
    <property type="match status" value="1"/>
</dbReference>
<evidence type="ECO:0000256" key="3">
    <source>
        <dbReference type="ARBA" id="ARBA00023163"/>
    </source>
</evidence>
<dbReference type="PANTHER" id="PTHR30055">
    <property type="entry name" value="HTH-TYPE TRANSCRIPTIONAL REGULATOR RUTR"/>
    <property type="match status" value="1"/>
</dbReference>
<dbReference type="GO" id="GO:0000976">
    <property type="term" value="F:transcription cis-regulatory region binding"/>
    <property type="evidence" value="ECO:0007669"/>
    <property type="project" value="TreeGrafter"/>
</dbReference>
<evidence type="ECO:0000313" key="5">
    <source>
        <dbReference type="EMBL" id="CAB4883287.1"/>
    </source>
</evidence>
<evidence type="ECO:0000313" key="6">
    <source>
        <dbReference type="EMBL" id="CAB4916890.1"/>
    </source>
</evidence>
<organism evidence="6">
    <name type="scientific">freshwater metagenome</name>
    <dbReference type="NCBI Taxonomy" id="449393"/>
    <lineage>
        <taxon>unclassified sequences</taxon>
        <taxon>metagenomes</taxon>
        <taxon>ecological metagenomes</taxon>
    </lineage>
</organism>
<proteinExistence type="predicted"/>
<dbReference type="AlphaFoldDB" id="A0A6J7HL63"/>
<evidence type="ECO:0000256" key="1">
    <source>
        <dbReference type="ARBA" id="ARBA00023015"/>
    </source>
</evidence>